<dbReference type="InterPro" id="IPR016187">
    <property type="entry name" value="CTDL_fold"/>
</dbReference>
<dbReference type="PROSITE" id="PS50041">
    <property type="entry name" value="C_TYPE_LECTIN_2"/>
    <property type="match status" value="1"/>
</dbReference>
<dbReference type="RefSeq" id="WP_148539817.1">
    <property type="nucleotide sequence ID" value="NZ_VSDQ01000163.1"/>
</dbReference>
<dbReference type="InterPro" id="IPR026341">
    <property type="entry name" value="T9SS_type_B"/>
</dbReference>
<organism evidence="2 3">
    <name type="scientific">Seonamhaeicola marinus</name>
    <dbReference type="NCBI Taxonomy" id="1912246"/>
    <lineage>
        <taxon>Bacteria</taxon>
        <taxon>Pseudomonadati</taxon>
        <taxon>Bacteroidota</taxon>
        <taxon>Flavobacteriia</taxon>
        <taxon>Flavobacteriales</taxon>
        <taxon>Flavobacteriaceae</taxon>
    </lineage>
</organism>
<comment type="caution">
    <text evidence="2">The sequence shown here is derived from an EMBL/GenBank/DDBJ whole genome shotgun (WGS) entry which is preliminary data.</text>
</comment>
<dbReference type="InterPro" id="IPR016186">
    <property type="entry name" value="C-type_lectin-like/link_sf"/>
</dbReference>
<evidence type="ECO:0000259" key="1">
    <source>
        <dbReference type="PROSITE" id="PS50041"/>
    </source>
</evidence>
<dbReference type="Proteomes" id="UP000323930">
    <property type="component" value="Unassembled WGS sequence"/>
</dbReference>
<gene>
    <name evidence="2" type="ORF">FUA24_01915</name>
</gene>
<proteinExistence type="predicted"/>
<accession>A0A5D0J9M6</accession>
<evidence type="ECO:0000313" key="2">
    <source>
        <dbReference type="EMBL" id="TYA92211.1"/>
    </source>
</evidence>
<protein>
    <submittedName>
        <fullName evidence="2">T9SS type B sorting domain-containing protein</fullName>
    </submittedName>
</protein>
<dbReference type="AlphaFoldDB" id="A0A5D0J9M6"/>
<dbReference type="OrthoDB" id="9765926at2"/>
<dbReference type="InterPro" id="IPR001304">
    <property type="entry name" value="C-type_lectin-like"/>
</dbReference>
<evidence type="ECO:0000313" key="3">
    <source>
        <dbReference type="Proteomes" id="UP000323930"/>
    </source>
</evidence>
<dbReference type="NCBIfam" id="TIGR04131">
    <property type="entry name" value="Bac_Flav_CTERM"/>
    <property type="match status" value="1"/>
</dbReference>
<dbReference type="Pfam" id="PF13585">
    <property type="entry name" value="CHU_C"/>
    <property type="match status" value="1"/>
</dbReference>
<reference evidence="2 3" key="1">
    <citation type="submission" date="2019-08" db="EMBL/GenBank/DDBJ databases">
        <title>Seonamhaeicola sediminis sp. nov., isolated from marine sediment.</title>
        <authorList>
            <person name="Cao W.R."/>
        </authorList>
    </citation>
    <scope>NUCLEOTIDE SEQUENCE [LARGE SCALE GENOMIC DNA]</scope>
    <source>
        <strain evidence="2 3">B011</strain>
    </source>
</reference>
<dbReference type="Gene3D" id="3.10.100.10">
    <property type="entry name" value="Mannose-Binding Protein A, subunit A"/>
    <property type="match status" value="1"/>
</dbReference>
<name>A0A5D0J9M6_9FLAO</name>
<dbReference type="Pfam" id="PF19081">
    <property type="entry name" value="Ig_7"/>
    <property type="match status" value="2"/>
</dbReference>
<dbReference type="SUPFAM" id="SSF56436">
    <property type="entry name" value="C-type lectin-like"/>
    <property type="match status" value="1"/>
</dbReference>
<keyword evidence="3" id="KW-1185">Reference proteome</keyword>
<dbReference type="EMBL" id="VSDQ01000163">
    <property type="protein sequence ID" value="TYA92211.1"/>
    <property type="molecule type" value="Genomic_DNA"/>
</dbReference>
<dbReference type="InterPro" id="IPR044023">
    <property type="entry name" value="Ig_7"/>
</dbReference>
<feature type="domain" description="C-type lectin" evidence="1">
    <location>
        <begin position="147"/>
        <end position="275"/>
    </location>
</feature>
<sequence>MNSKLKYVLITGLILLGWSVPSQTNVPPNILATGDQVYCPLSQINIVTGFSIVDPDDTEIESLSIQISTGYVQAEDRLLLLGSHPNINSLWNAQEGKLTFTGIGGLNVSYSDLINAVNNVVFESSSASVSGDKFFSFTIGDANYLPSTGHYYEYVANTGITWTQARAAAAARTYFGLQGYLATITSAEEAQLSGEQAAGAGWIGGSDAASEGVWEWVTGPEAGTVFWNGGINGTTPNYANWNSNEPNDCCSPSNGDENYAHVTSPNIGTRGSWNDLPNAGDLDPLSEYHPQGYVVEYGGMPGDPIVNIAASTRIRIPEIINTVDAEVCGSGSMILNANASEGNVIWFDALSGGNQIQTGSSFTTPNLTNTTTYYVLASVNGCLEGERTPVTANVISIPTITSVNNTSVCGSGSATLSATPSSGVVNWYNVPVGGTPLANGTTFVTPNLTNTTVYYVDATNNGCTTPTRTPVTVTVNPLPQFQADNGVVYCLDSGSVSLETYNPNDIYTYEWFNENGDVVGNLSTVNVNEDGVYTVIATSSFNCESAPVLFKVVGKPNITDEDIIVEELSINNSITIDISDINANDYEFSLNNEFGPYQDSPFFEGVFSGDHILYIRDKYNCSITQFQVFILGFPKFFTPNGDSYNATWNIKGLGNNYSQNSSVYIYDRYGKLIKQIIPGASGWDGTFNGQPLSNSDYWFVAHLIDNDGNLKIYRGHFSLIR</sequence>